<proteinExistence type="inferred from homology"/>
<organism evidence="3 4">
    <name type="scientific">Halocynthiibacter halioticoli</name>
    <dbReference type="NCBI Taxonomy" id="2986804"/>
    <lineage>
        <taxon>Bacteria</taxon>
        <taxon>Pseudomonadati</taxon>
        <taxon>Pseudomonadota</taxon>
        <taxon>Alphaproteobacteria</taxon>
        <taxon>Rhodobacterales</taxon>
        <taxon>Paracoccaceae</taxon>
        <taxon>Halocynthiibacter</taxon>
    </lineage>
</organism>
<evidence type="ECO:0000313" key="3">
    <source>
        <dbReference type="EMBL" id="MCV6824557.1"/>
    </source>
</evidence>
<sequence length="413" mass="46166">MANKQSTQAIIGDPQWDGLWINDPMHQKFLKNDVRAQLGFFRPMLRSDGGFDVPDFDGAPLPDGPQEIHTTARMVHSFALAKQFGFDGCDDVIDAGMAYLWNQQRDPVHGGYFSSVNRDGTAASDVKLAYGHVFVLLAASTAKDAGHSDADRLLADVTEVLQTRYWEEAHGRFADEFRADWTTFSAYRGLNANMHAVEAHLAAYEATDDTAYLERAGRILSFFFDELAPAYNWRLPEHFDENWKVDADYEGDPMFRPAGSTPGHSMELGRMLLQYWDLKGRSDASMPTKARRVIETAYTDAARPDGGLVYTLRDGKVSVPDRYWWPVTEAIGAFAALQKVDPQPKDEERYRALWAFADSYLIDHEKGGWFPELDDAGQAVSKQFLGKPDIYHAIQAGLFPPVPALSRVSAKAG</sequence>
<keyword evidence="2" id="KW-0413">Isomerase</keyword>
<dbReference type="InterPro" id="IPR012341">
    <property type="entry name" value="6hp_glycosidase-like_sf"/>
</dbReference>
<evidence type="ECO:0000256" key="1">
    <source>
        <dbReference type="ARBA" id="ARBA00008558"/>
    </source>
</evidence>
<reference evidence="3" key="1">
    <citation type="submission" date="2022-10" db="EMBL/GenBank/DDBJ databases">
        <authorList>
            <person name="Yue Y."/>
        </authorList>
    </citation>
    <scope>NUCLEOTIDE SEQUENCE</scope>
    <source>
        <strain evidence="3">Z654</strain>
    </source>
</reference>
<dbReference type="SUPFAM" id="SSF48208">
    <property type="entry name" value="Six-hairpin glycosidases"/>
    <property type="match status" value="1"/>
</dbReference>
<dbReference type="PANTHER" id="PTHR15108">
    <property type="entry name" value="N-ACYLGLUCOSAMINE-2-EPIMERASE"/>
    <property type="match status" value="1"/>
</dbReference>
<dbReference type="Pfam" id="PF07221">
    <property type="entry name" value="GlcNAc_2-epim"/>
    <property type="match status" value="1"/>
</dbReference>
<protein>
    <submittedName>
        <fullName evidence="3">AGE family epimerase/isomerase</fullName>
    </submittedName>
</protein>
<dbReference type="InterPro" id="IPR010819">
    <property type="entry name" value="AGE/CE"/>
</dbReference>
<evidence type="ECO:0000256" key="2">
    <source>
        <dbReference type="ARBA" id="ARBA00023235"/>
    </source>
</evidence>
<comment type="caution">
    <text evidence="3">The sequence shown here is derived from an EMBL/GenBank/DDBJ whole genome shotgun (WGS) entry which is preliminary data.</text>
</comment>
<dbReference type="RefSeq" id="WP_263953418.1">
    <property type="nucleotide sequence ID" value="NZ_JAOYFC010000002.1"/>
</dbReference>
<dbReference type="AlphaFoldDB" id="A0AAE3IYF8"/>
<dbReference type="GO" id="GO:0005975">
    <property type="term" value="P:carbohydrate metabolic process"/>
    <property type="evidence" value="ECO:0007669"/>
    <property type="project" value="InterPro"/>
</dbReference>
<name>A0AAE3IYF8_9RHOB</name>
<dbReference type="GO" id="GO:0016853">
    <property type="term" value="F:isomerase activity"/>
    <property type="evidence" value="ECO:0007669"/>
    <property type="project" value="UniProtKB-KW"/>
</dbReference>
<keyword evidence="4" id="KW-1185">Reference proteome</keyword>
<evidence type="ECO:0000313" key="4">
    <source>
        <dbReference type="Proteomes" id="UP001208041"/>
    </source>
</evidence>
<comment type="similarity">
    <text evidence="1">Belongs to the N-acylglucosamine 2-epimerase family.</text>
</comment>
<dbReference type="Proteomes" id="UP001208041">
    <property type="component" value="Unassembled WGS sequence"/>
</dbReference>
<gene>
    <name evidence="3" type="ORF">OH136_08290</name>
</gene>
<dbReference type="InterPro" id="IPR008928">
    <property type="entry name" value="6-hairpin_glycosidase_sf"/>
</dbReference>
<accession>A0AAE3IYF8</accession>
<dbReference type="Gene3D" id="1.50.10.10">
    <property type="match status" value="1"/>
</dbReference>
<dbReference type="EMBL" id="JAOYFC010000002">
    <property type="protein sequence ID" value="MCV6824557.1"/>
    <property type="molecule type" value="Genomic_DNA"/>
</dbReference>